<evidence type="ECO:0000259" key="3">
    <source>
        <dbReference type="Pfam" id="PF02826"/>
    </source>
</evidence>
<proteinExistence type="predicted"/>
<protein>
    <submittedName>
        <fullName evidence="4">Phosphoglycerate dehydrogenase</fullName>
    </submittedName>
</protein>
<reference evidence="5" key="1">
    <citation type="submission" date="2016-10" db="EMBL/GenBank/DDBJ databases">
        <authorList>
            <person name="Varghese N."/>
            <person name="Submissions S."/>
        </authorList>
    </citation>
    <scope>NUCLEOTIDE SEQUENCE [LARGE SCALE GENOMIC DNA]</scope>
    <source>
        <strain evidence="5">DSM 27839</strain>
    </source>
</reference>
<sequence>MPDTPRIVLHNNDTAPLARWLRAAYPQAGFRECNSYEALPALIESYRPEIVYSVRFAGTPGFPRDALFGPYSPRWIANGGAGTDHYGQWDPQKTIVTNAAGVAAGMMAEYILGGFLHFTLDIPGLQKDKAARVWNARKVRPLAGKSLLIVGLGHTGQAVSARAKAFGMKVLGTRARPEPMEHVDEVHASDDLHDLLPRADFIAVSTPLIPATRGLIGKDEIAAMKPGVIFADVSRGGVVDQSALYDALKTRHVAAAALDVFETEPLPEISPLWALENVIISPHCSSVYADWEQASFELFIQNLGRWMRGERLVNIVNPARGY</sequence>
<evidence type="ECO:0000313" key="5">
    <source>
        <dbReference type="Proteomes" id="UP000183400"/>
    </source>
</evidence>
<dbReference type="AlphaFoldDB" id="A0A1H2YZK8"/>
<keyword evidence="5" id="KW-1185">Reference proteome</keyword>
<keyword evidence="2" id="KW-0520">NAD</keyword>
<dbReference type="OrthoDB" id="7374922at2"/>
<dbReference type="SUPFAM" id="SSF51735">
    <property type="entry name" value="NAD(P)-binding Rossmann-fold domains"/>
    <property type="match status" value="1"/>
</dbReference>
<dbReference type="InterPro" id="IPR006140">
    <property type="entry name" value="D-isomer_DH_NAD-bd"/>
</dbReference>
<dbReference type="PANTHER" id="PTHR43333:SF1">
    <property type="entry name" value="D-ISOMER SPECIFIC 2-HYDROXYACID DEHYDROGENASE NAD-BINDING DOMAIN-CONTAINING PROTEIN"/>
    <property type="match status" value="1"/>
</dbReference>
<dbReference type="InterPro" id="IPR036291">
    <property type="entry name" value="NAD(P)-bd_dom_sf"/>
</dbReference>
<name>A0A1H2YZK8_9RHOB</name>
<dbReference type="GO" id="GO:0016491">
    <property type="term" value="F:oxidoreductase activity"/>
    <property type="evidence" value="ECO:0007669"/>
    <property type="project" value="UniProtKB-KW"/>
</dbReference>
<dbReference type="EMBL" id="FNNP01000003">
    <property type="protein sequence ID" value="SDX10521.1"/>
    <property type="molecule type" value="Genomic_DNA"/>
</dbReference>
<gene>
    <name evidence="4" type="ORF">SAMN05444358_10338</name>
</gene>
<dbReference type="RefSeq" id="WP_074736851.1">
    <property type="nucleotide sequence ID" value="NZ_FNNP01000003.1"/>
</dbReference>
<evidence type="ECO:0000313" key="4">
    <source>
        <dbReference type="EMBL" id="SDX10521.1"/>
    </source>
</evidence>
<dbReference type="PANTHER" id="PTHR43333">
    <property type="entry name" value="2-HACID_DH_C DOMAIN-CONTAINING PROTEIN"/>
    <property type="match status" value="1"/>
</dbReference>
<organism evidence="4 5">
    <name type="scientific">Ruegeria halocynthiae</name>
    <dbReference type="NCBI Taxonomy" id="985054"/>
    <lineage>
        <taxon>Bacteria</taxon>
        <taxon>Pseudomonadati</taxon>
        <taxon>Pseudomonadota</taxon>
        <taxon>Alphaproteobacteria</taxon>
        <taxon>Rhodobacterales</taxon>
        <taxon>Roseobacteraceae</taxon>
        <taxon>Ruegeria</taxon>
    </lineage>
</organism>
<dbReference type="Gene3D" id="3.40.50.720">
    <property type="entry name" value="NAD(P)-binding Rossmann-like Domain"/>
    <property type="match status" value="2"/>
</dbReference>
<dbReference type="CDD" id="cd05300">
    <property type="entry name" value="2-Hacid_dh_1"/>
    <property type="match status" value="1"/>
</dbReference>
<dbReference type="GO" id="GO:0051287">
    <property type="term" value="F:NAD binding"/>
    <property type="evidence" value="ECO:0007669"/>
    <property type="project" value="InterPro"/>
</dbReference>
<feature type="domain" description="D-isomer specific 2-hydroxyacid dehydrogenase NAD-binding" evidence="3">
    <location>
        <begin position="121"/>
        <end position="285"/>
    </location>
</feature>
<keyword evidence="1" id="KW-0560">Oxidoreductase</keyword>
<accession>A0A1H2YZK8</accession>
<evidence type="ECO:0000256" key="1">
    <source>
        <dbReference type="ARBA" id="ARBA00023002"/>
    </source>
</evidence>
<evidence type="ECO:0000256" key="2">
    <source>
        <dbReference type="ARBA" id="ARBA00023027"/>
    </source>
</evidence>
<dbReference type="STRING" id="985054.SAMN05444358_10338"/>
<dbReference type="Proteomes" id="UP000183400">
    <property type="component" value="Unassembled WGS sequence"/>
</dbReference>
<dbReference type="Pfam" id="PF02826">
    <property type="entry name" value="2-Hacid_dh_C"/>
    <property type="match status" value="1"/>
</dbReference>